<evidence type="ECO:0000313" key="1">
    <source>
        <dbReference type="EMBL" id="MDX2959947.1"/>
    </source>
</evidence>
<dbReference type="Proteomes" id="UP001272987">
    <property type="component" value="Unassembled WGS sequence"/>
</dbReference>
<dbReference type="Gene3D" id="3.40.50.300">
    <property type="entry name" value="P-loop containing nucleotide triphosphate hydrolases"/>
    <property type="match status" value="1"/>
</dbReference>
<evidence type="ECO:0008006" key="5">
    <source>
        <dbReference type="Google" id="ProtNLM"/>
    </source>
</evidence>
<organism evidence="1 4">
    <name type="scientific">Streptomyces acidiscabies</name>
    <dbReference type="NCBI Taxonomy" id="42234"/>
    <lineage>
        <taxon>Bacteria</taxon>
        <taxon>Bacillati</taxon>
        <taxon>Actinomycetota</taxon>
        <taxon>Actinomycetes</taxon>
        <taxon>Kitasatosporales</taxon>
        <taxon>Streptomycetaceae</taxon>
        <taxon>Streptomyces</taxon>
    </lineage>
</organism>
<dbReference type="InterPro" id="IPR027417">
    <property type="entry name" value="P-loop_NTPase"/>
</dbReference>
<evidence type="ECO:0000313" key="3">
    <source>
        <dbReference type="Proteomes" id="UP001272987"/>
    </source>
</evidence>
<dbReference type="SUPFAM" id="SSF52540">
    <property type="entry name" value="P-loop containing nucleoside triphosphate hydrolases"/>
    <property type="match status" value="1"/>
</dbReference>
<reference evidence="1 3" key="1">
    <citation type="journal article" date="2023" name="Microb. Genom.">
        <title>Mesoterricola silvestris gen. nov., sp. nov., Mesoterricola sediminis sp. nov., Geothrix oryzae sp. nov., Geothrix edaphica sp. nov., Geothrix rubra sp. nov., and Geothrix limicola sp. nov., six novel members of Acidobacteriota isolated from soils.</title>
        <authorList>
            <person name="Weisberg A.J."/>
            <person name="Pearce E."/>
            <person name="Kramer C.G."/>
            <person name="Chang J.H."/>
            <person name="Clarke C.R."/>
        </authorList>
    </citation>
    <scope>NUCLEOTIDE SEQUENCE</scope>
    <source>
        <strain evidence="2 3">NB05-1H</strain>
        <strain evidence="1">NRRL_B-16521</strain>
    </source>
</reference>
<gene>
    <name evidence="1" type="ORF">PV399_09510</name>
    <name evidence="2" type="ORF">PV666_40730</name>
</gene>
<sequence>MHQLAALLRRLPPSCGPVRLVGVDGHAGSGKSTFAGWLAGELGGAPVLRIDDVASHEELFGWTERVLTRVVGPLRRGEDASYAPYDWRARAFGPPRALPAAPVVLIEGVGAGRRALRPYLAAVLWMELEQERAWARGRARDGVEQREFWDGWVGAERAHFAEDPTRPSANLLVRQTSQGYEVLPGPSGALGPYRDVTQRS</sequence>
<proteinExistence type="predicted"/>
<name>A0AAP6B8L3_9ACTN</name>
<keyword evidence="3" id="KW-1185">Reference proteome</keyword>
<accession>A0AAP6B8L3</accession>
<protein>
    <recommendedName>
        <fullName evidence="5">Uridine kinase</fullName>
    </recommendedName>
</protein>
<dbReference type="EMBL" id="JARAWP010000032">
    <property type="protein sequence ID" value="MDX3024154.1"/>
    <property type="molecule type" value="Genomic_DNA"/>
</dbReference>
<evidence type="ECO:0000313" key="2">
    <source>
        <dbReference type="EMBL" id="MDX3024154.1"/>
    </source>
</evidence>
<dbReference type="GeneID" id="69807622"/>
<dbReference type="Proteomes" id="UP001282288">
    <property type="component" value="Unassembled WGS sequence"/>
</dbReference>
<dbReference type="AlphaFoldDB" id="A0AAP6B8L3"/>
<dbReference type="EMBL" id="JARAWC010000005">
    <property type="protein sequence ID" value="MDX2959947.1"/>
    <property type="molecule type" value="Genomic_DNA"/>
</dbReference>
<evidence type="ECO:0000313" key="4">
    <source>
        <dbReference type="Proteomes" id="UP001282288"/>
    </source>
</evidence>
<dbReference type="RefSeq" id="WP_050987361.1">
    <property type="nucleotide sequence ID" value="NZ_CP122369.1"/>
</dbReference>
<comment type="caution">
    <text evidence="1">The sequence shown here is derived from an EMBL/GenBank/DDBJ whole genome shotgun (WGS) entry which is preliminary data.</text>
</comment>